<gene>
    <name evidence="5 7" type="primary">msrA</name>
    <name evidence="7" type="ORF">HII30_00910</name>
</gene>
<proteinExistence type="inferred from homology"/>
<evidence type="ECO:0000259" key="6">
    <source>
        <dbReference type="Pfam" id="PF01625"/>
    </source>
</evidence>
<dbReference type="InterPro" id="IPR002569">
    <property type="entry name" value="Met_Sox_Rdtase_MsrA_dom"/>
</dbReference>
<accession>A0A848M3T7</accession>
<dbReference type="Gene3D" id="3.30.1060.10">
    <property type="entry name" value="Peptide methionine sulphoxide reductase MsrA"/>
    <property type="match status" value="1"/>
</dbReference>
<dbReference type="RefSeq" id="WP_169503043.1">
    <property type="nucleotide sequence ID" value="NZ_JABBPN010000001.1"/>
</dbReference>
<dbReference type="Pfam" id="PF01625">
    <property type="entry name" value="PMSR"/>
    <property type="match status" value="1"/>
</dbReference>
<organism evidence="7 8">
    <name type="scientific">Paenibacillus lemnae</name>
    <dbReference type="NCBI Taxonomy" id="1330551"/>
    <lineage>
        <taxon>Bacteria</taxon>
        <taxon>Bacillati</taxon>
        <taxon>Bacillota</taxon>
        <taxon>Bacilli</taxon>
        <taxon>Bacillales</taxon>
        <taxon>Paenibacillaceae</taxon>
        <taxon>Paenibacillus</taxon>
    </lineage>
</organism>
<reference evidence="7 8" key="1">
    <citation type="submission" date="2020-04" db="EMBL/GenBank/DDBJ databases">
        <title>Paenibacillus algicola sp. nov., a novel marine bacterium producing alginate lyase.</title>
        <authorList>
            <person name="Huang H."/>
        </authorList>
    </citation>
    <scope>NUCLEOTIDE SEQUENCE [LARGE SCALE GENOMIC DNA]</scope>
    <source>
        <strain evidence="7 8">L7-75</strain>
    </source>
</reference>
<evidence type="ECO:0000256" key="5">
    <source>
        <dbReference type="HAMAP-Rule" id="MF_01401"/>
    </source>
</evidence>
<comment type="function">
    <text evidence="5">Has an important function as a repair enzyme for proteins that have been inactivated by oxidation. Catalyzes the reversible oxidation-reduction of methionine sulfoxide in proteins to methionine.</text>
</comment>
<dbReference type="EMBL" id="JABBPN010000001">
    <property type="protein sequence ID" value="NMO94344.1"/>
    <property type="molecule type" value="Genomic_DNA"/>
</dbReference>
<dbReference type="NCBIfam" id="TIGR00401">
    <property type="entry name" value="msrA"/>
    <property type="match status" value="1"/>
</dbReference>
<dbReference type="Proteomes" id="UP000565468">
    <property type="component" value="Unassembled WGS sequence"/>
</dbReference>
<feature type="domain" description="Peptide methionine sulphoxide reductase MsrA" evidence="6">
    <location>
        <begin position="16"/>
        <end position="153"/>
    </location>
</feature>
<evidence type="ECO:0000256" key="1">
    <source>
        <dbReference type="ARBA" id="ARBA00005591"/>
    </source>
</evidence>
<dbReference type="EC" id="1.8.4.11" evidence="5"/>
<dbReference type="SUPFAM" id="SSF55068">
    <property type="entry name" value="Peptide methionine sulfoxide reductase"/>
    <property type="match status" value="1"/>
</dbReference>
<evidence type="ECO:0000256" key="2">
    <source>
        <dbReference type="ARBA" id="ARBA00023002"/>
    </source>
</evidence>
<dbReference type="PANTHER" id="PTHR43774">
    <property type="entry name" value="PEPTIDE METHIONINE SULFOXIDE REDUCTASE"/>
    <property type="match status" value="1"/>
</dbReference>
<keyword evidence="8" id="KW-1185">Reference proteome</keyword>
<comment type="similarity">
    <text evidence="1 5">Belongs to the MsrA Met sulfoxide reductase family.</text>
</comment>
<evidence type="ECO:0000256" key="3">
    <source>
        <dbReference type="ARBA" id="ARBA00047806"/>
    </source>
</evidence>
<evidence type="ECO:0000313" key="7">
    <source>
        <dbReference type="EMBL" id="NMO94344.1"/>
    </source>
</evidence>
<comment type="caution">
    <text evidence="7">The sequence shown here is derived from an EMBL/GenBank/DDBJ whole genome shotgun (WGS) entry which is preliminary data.</text>
</comment>
<dbReference type="PANTHER" id="PTHR43774:SF1">
    <property type="entry name" value="PEPTIDE METHIONINE SULFOXIDE REDUCTASE MSRA 2"/>
    <property type="match status" value="1"/>
</dbReference>
<dbReference type="InterPro" id="IPR036509">
    <property type="entry name" value="Met_Sox_Rdtase_MsrA_sf"/>
</dbReference>
<dbReference type="GO" id="GO:0008113">
    <property type="term" value="F:peptide-methionine (S)-S-oxide reductase activity"/>
    <property type="evidence" value="ECO:0007669"/>
    <property type="project" value="UniProtKB-UniRule"/>
</dbReference>
<name>A0A848M3T7_PAELE</name>
<dbReference type="HAMAP" id="MF_01401">
    <property type="entry name" value="MsrA"/>
    <property type="match status" value="1"/>
</dbReference>
<sequence length="219" mass="25421">MKTTLHEDRSTERRQTAWFAMGCFWSPEALYGARPGVLSTRTGYAGGTLDNPTYRQMGDHSETVEVTFDPGLITYLELVEQFWNHHNPDSINDYKGRQYRSMLLYNGEAQREVIAKVLEERSRTGGGKPATEIVPYTSFYPAEERHQKYYLKRFPDALEKLETLYASHEDMLSSTLAARLNGLAKGFTNREIILQEVRQWDIADDERDHIMSLIRSMRW</sequence>
<feature type="active site" evidence="5">
    <location>
        <position position="23"/>
    </location>
</feature>
<comment type="catalytic activity">
    <reaction evidence="3 5">
        <text>L-methionyl-[protein] + [thioredoxin]-disulfide + H2O = L-methionyl-(S)-S-oxide-[protein] + [thioredoxin]-dithiol</text>
        <dbReference type="Rhea" id="RHEA:14217"/>
        <dbReference type="Rhea" id="RHEA-COMP:10698"/>
        <dbReference type="Rhea" id="RHEA-COMP:10700"/>
        <dbReference type="Rhea" id="RHEA-COMP:12313"/>
        <dbReference type="Rhea" id="RHEA-COMP:12315"/>
        <dbReference type="ChEBI" id="CHEBI:15377"/>
        <dbReference type="ChEBI" id="CHEBI:16044"/>
        <dbReference type="ChEBI" id="CHEBI:29950"/>
        <dbReference type="ChEBI" id="CHEBI:44120"/>
        <dbReference type="ChEBI" id="CHEBI:50058"/>
        <dbReference type="EC" id="1.8.4.11"/>
    </reaction>
</comment>
<keyword evidence="2 5" id="KW-0560">Oxidoreductase</keyword>
<evidence type="ECO:0000313" key="8">
    <source>
        <dbReference type="Proteomes" id="UP000565468"/>
    </source>
</evidence>
<dbReference type="AlphaFoldDB" id="A0A848M3T7"/>
<comment type="catalytic activity">
    <reaction evidence="4 5">
        <text>[thioredoxin]-disulfide + L-methionine + H2O = L-methionine (S)-S-oxide + [thioredoxin]-dithiol</text>
        <dbReference type="Rhea" id="RHEA:19993"/>
        <dbReference type="Rhea" id="RHEA-COMP:10698"/>
        <dbReference type="Rhea" id="RHEA-COMP:10700"/>
        <dbReference type="ChEBI" id="CHEBI:15377"/>
        <dbReference type="ChEBI" id="CHEBI:29950"/>
        <dbReference type="ChEBI" id="CHEBI:50058"/>
        <dbReference type="ChEBI" id="CHEBI:57844"/>
        <dbReference type="ChEBI" id="CHEBI:58772"/>
        <dbReference type="EC" id="1.8.4.11"/>
    </reaction>
</comment>
<evidence type="ECO:0000256" key="4">
    <source>
        <dbReference type="ARBA" id="ARBA00048782"/>
    </source>
</evidence>
<protein>
    <recommendedName>
        <fullName evidence="5">Peptide methionine sulfoxide reductase MsrA</fullName>
        <shortName evidence="5">Protein-methionine-S-oxide reductase</shortName>
        <ecNumber evidence="5">1.8.4.11</ecNumber>
    </recommendedName>
    <alternativeName>
        <fullName evidence="5">Peptide-methionine (S)-S-oxide reductase</fullName>
        <shortName evidence="5">Peptide Met(O) reductase</shortName>
    </alternativeName>
</protein>